<dbReference type="SUPFAM" id="SSF51658">
    <property type="entry name" value="Xylose isomerase-like"/>
    <property type="match status" value="1"/>
</dbReference>
<dbReference type="Pfam" id="PF01261">
    <property type="entry name" value="AP_endonuc_2"/>
    <property type="match status" value="1"/>
</dbReference>
<comment type="caution">
    <text evidence="2">The sequence shown here is derived from an EMBL/GenBank/DDBJ whole genome shotgun (WGS) entry which is preliminary data.</text>
</comment>
<protein>
    <submittedName>
        <fullName evidence="2">Sugar phosphate isomerase/epimerase</fullName>
    </submittedName>
</protein>
<evidence type="ECO:0000313" key="3">
    <source>
        <dbReference type="Proteomes" id="UP001207930"/>
    </source>
</evidence>
<dbReference type="Gene3D" id="3.20.20.150">
    <property type="entry name" value="Divalent-metal-dependent TIM barrel enzymes"/>
    <property type="match status" value="1"/>
</dbReference>
<dbReference type="InterPro" id="IPR036237">
    <property type="entry name" value="Xyl_isomerase-like_sf"/>
</dbReference>
<proteinExistence type="predicted"/>
<feature type="domain" description="Xylose isomerase-like TIM barrel" evidence="1">
    <location>
        <begin position="26"/>
        <end position="256"/>
    </location>
</feature>
<gene>
    <name evidence="2" type="ORF">OKA04_14170</name>
</gene>
<evidence type="ECO:0000259" key="1">
    <source>
        <dbReference type="Pfam" id="PF01261"/>
    </source>
</evidence>
<dbReference type="PANTHER" id="PTHR12110">
    <property type="entry name" value="HYDROXYPYRUVATE ISOMERASE"/>
    <property type="match status" value="1"/>
</dbReference>
<accession>A0ABT3FQM2</accession>
<organism evidence="2 3">
    <name type="scientific">Luteolibacter flavescens</name>
    <dbReference type="NCBI Taxonomy" id="1859460"/>
    <lineage>
        <taxon>Bacteria</taxon>
        <taxon>Pseudomonadati</taxon>
        <taxon>Verrucomicrobiota</taxon>
        <taxon>Verrucomicrobiia</taxon>
        <taxon>Verrucomicrobiales</taxon>
        <taxon>Verrucomicrobiaceae</taxon>
        <taxon>Luteolibacter</taxon>
    </lineage>
</organism>
<keyword evidence="2" id="KW-0413">Isomerase</keyword>
<dbReference type="GO" id="GO:0016853">
    <property type="term" value="F:isomerase activity"/>
    <property type="evidence" value="ECO:0007669"/>
    <property type="project" value="UniProtKB-KW"/>
</dbReference>
<dbReference type="EMBL" id="JAPDDS010000007">
    <property type="protein sequence ID" value="MCW1885881.1"/>
    <property type="molecule type" value="Genomic_DNA"/>
</dbReference>
<dbReference type="RefSeq" id="WP_264501838.1">
    <property type="nucleotide sequence ID" value="NZ_JAPDDS010000007.1"/>
</dbReference>
<dbReference type="InterPro" id="IPR013022">
    <property type="entry name" value="Xyl_isomerase-like_TIM-brl"/>
</dbReference>
<keyword evidence="3" id="KW-1185">Reference proteome</keyword>
<dbReference type="InterPro" id="IPR050312">
    <property type="entry name" value="IolE/XylAMocC-like"/>
</dbReference>
<reference evidence="2 3" key="1">
    <citation type="submission" date="2022-10" db="EMBL/GenBank/DDBJ databases">
        <title>Luteolibacter flavescens strain MCCC 1K03193, whole genome shotgun sequencing project.</title>
        <authorList>
            <person name="Zhao G."/>
            <person name="Shen L."/>
        </authorList>
    </citation>
    <scope>NUCLEOTIDE SEQUENCE [LARGE SCALE GENOMIC DNA]</scope>
    <source>
        <strain evidence="2 3">MCCC 1K03193</strain>
    </source>
</reference>
<evidence type="ECO:0000313" key="2">
    <source>
        <dbReference type="EMBL" id="MCW1885881.1"/>
    </source>
</evidence>
<dbReference type="PANTHER" id="PTHR12110:SF52">
    <property type="entry name" value="XYLOSE ISOMERASE"/>
    <property type="match status" value="1"/>
</dbReference>
<sequence>MTPDRLAIHTFTNKPWSIHECLENYARRGIGGVSIWRETVAGQDLAKVKKHLDDSGLQPVSLVRGGFFTGKDAETREAAIDSNRSALIEAEALGLPMIVLVCGATIGQTPEENLDQIRDGISALLPQAESAGIKLAIEPLHPVYAGDRSAVASMRDANELAESINHPLVGVALDVFHVWWESGLEVQIQRCADAKRLFAFHVCEFKPDFDHVLLDRGLPGEGVNAAARIAKMVRAAGFDGLSEVEIFSRKYWSENQHDFLGKIIESCEPL</sequence>
<name>A0ABT3FQM2_9BACT</name>
<dbReference type="Proteomes" id="UP001207930">
    <property type="component" value="Unassembled WGS sequence"/>
</dbReference>